<reference evidence="4" key="3">
    <citation type="submission" date="2025-09" db="UniProtKB">
        <authorList>
            <consortium name="Ensembl"/>
        </authorList>
    </citation>
    <scope>IDENTIFICATION</scope>
</reference>
<dbReference type="GeneTree" id="ENSGT00940000161244"/>
<dbReference type="AlphaFoldDB" id="A0A8B9Y4H6"/>
<feature type="region of interest" description="Disordered" evidence="2">
    <location>
        <begin position="600"/>
        <end position="718"/>
    </location>
</feature>
<feature type="domain" description="C2H2-type" evidence="3">
    <location>
        <begin position="251"/>
        <end position="280"/>
    </location>
</feature>
<keyword evidence="1" id="KW-0479">Metal-binding</keyword>
<evidence type="ECO:0000313" key="4">
    <source>
        <dbReference type="Ensembl" id="ENSBGRP00000030134.1"/>
    </source>
</evidence>
<feature type="compositionally biased region" description="Basic residues" evidence="2">
    <location>
        <begin position="613"/>
        <end position="625"/>
    </location>
</feature>
<proteinExistence type="predicted"/>
<feature type="region of interest" description="Disordered" evidence="2">
    <location>
        <begin position="409"/>
        <end position="428"/>
    </location>
</feature>
<evidence type="ECO:0000256" key="2">
    <source>
        <dbReference type="SAM" id="MobiDB-lite"/>
    </source>
</evidence>
<dbReference type="SUPFAM" id="SSF57667">
    <property type="entry name" value="beta-beta-alpha zinc fingers"/>
    <property type="match status" value="4"/>
</dbReference>
<dbReference type="Ensembl" id="ENSBGRT00000034875.1">
    <property type="protein sequence ID" value="ENSBGRP00000030134.1"/>
    <property type="gene ID" value="ENSBGRG00000019010.1"/>
</dbReference>
<dbReference type="Pfam" id="PF12874">
    <property type="entry name" value="zf-met"/>
    <property type="match status" value="4"/>
</dbReference>
<dbReference type="SMART" id="SM00355">
    <property type="entry name" value="ZnF_C2H2"/>
    <property type="match status" value="4"/>
</dbReference>
<reference evidence="4" key="2">
    <citation type="submission" date="2025-08" db="UniProtKB">
        <authorList>
            <consortium name="Ensembl"/>
        </authorList>
    </citation>
    <scope>IDENTIFICATION</scope>
</reference>
<dbReference type="Gene3D" id="3.30.160.60">
    <property type="entry name" value="Classic Zinc Finger"/>
    <property type="match status" value="4"/>
</dbReference>
<name>A0A8B9Y4H6_BOSMU</name>
<dbReference type="PROSITE" id="PS00028">
    <property type="entry name" value="ZINC_FINGER_C2H2_1"/>
    <property type="match status" value="1"/>
</dbReference>
<sequence>MAAAGRGGSSFKVDTRPCLREDITWNEQEKTELFADNFCHVCGVVLQFESQRISHYESEKHAQNVRFYFQMHGEQNEVPGKKMKMDVRNFQEHRSEVVDRNKFCGLCHMVFSSSVVAQSHYVGKVHSKKLKQLMEERGQVSPSRFQPATAGVPITTSAESTFLKPLAVKPPPGGIKDKIMPSSSSSALDLNNPNKYCKLCPASFNSPLMAQQHYVGKKHKRNEARKKFIDKIREKPLPAKSDANAFSMRTYDCRICNITFTSLEMFRSHMQGSEHQLKESIVINLVKKSRKPPESCQDEYTDYIKVQKARGSEPKTCFRKMEEGSLEARGYREAVDSRSRHRMFEQRSPGETFWTYPGPYNISQTVENQLPHCLPAQSKKTYDSFQDELEDYIKAQKARGLDPKTCFRKERESSVETHGYTEIDSGPRPRMCEQRYSFETSQTYQQPYTTSPVESQLYHWLPAQSKRTYNSFQDELEDYIKVQKARGLEPKTSFRKISDSSVETHKHREMVDSRLRPRMFEQKLPFETFQTYPGSYSISQAEENLLPHPLPTHDNKQRLDPVTYCQPTRDCFPEKPVPLSLSQQDNNSGTYSVESEVYKHLSSGNDTSEHQAGRKRKHQKRRRHMEKGEERPEKEQSKHKRKKGYGDTGLDKDKGTGEGKRGREKLSVSSGKLKHRKKKKSHGVPSQKEERKHKKEKKKPVEEKTEEEMLWDESILGF</sequence>
<dbReference type="PANTHER" id="PTHR46742:SF2">
    <property type="entry name" value="ZINC FINGER MATRIN-TYPE PROTEIN 1"/>
    <property type="match status" value="1"/>
</dbReference>
<keyword evidence="1" id="KW-0862">Zinc</keyword>
<dbReference type="SMART" id="SM00451">
    <property type="entry name" value="ZnF_U1"/>
    <property type="match status" value="4"/>
</dbReference>
<keyword evidence="1" id="KW-0863">Zinc-finger</keyword>
<protein>
    <submittedName>
        <fullName evidence="4">Zinc finger matrin-type 1</fullName>
    </submittedName>
</protein>
<evidence type="ECO:0000256" key="1">
    <source>
        <dbReference type="PROSITE-ProRule" id="PRU00042"/>
    </source>
</evidence>
<dbReference type="GO" id="GO:0008270">
    <property type="term" value="F:zinc ion binding"/>
    <property type="evidence" value="ECO:0007669"/>
    <property type="project" value="UniProtKB-KW"/>
</dbReference>
<keyword evidence="5" id="KW-1185">Reference proteome</keyword>
<dbReference type="InterPro" id="IPR003604">
    <property type="entry name" value="Matrin/U1-like-C_Znf_C2H2"/>
</dbReference>
<accession>A0A8B9Y4H6</accession>
<evidence type="ECO:0000313" key="5">
    <source>
        <dbReference type="Proteomes" id="UP000694520"/>
    </source>
</evidence>
<dbReference type="InterPro" id="IPR036236">
    <property type="entry name" value="Znf_C2H2_sf"/>
</dbReference>
<dbReference type="PROSITE" id="PS50157">
    <property type="entry name" value="ZINC_FINGER_C2H2_2"/>
    <property type="match status" value="1"/>
</dbReference>
<dbReference type="Proteomes" id="UP000694520">
    <property type="component" value="Chromosome X"/>
</dbReference>
<organism evidence="4 5">
    <name type="scientific">Bos mutus grunniens</name>
    <name type="common">Wild yak</name>
    <name type="synonym">Bos grunniens</name>
    <dbReference type="NCBI Taxonomy" id="30521"/>
    <lineage>
        <taxon>Eukaryota</taxon>
        <taxon>Metazoa</taxon>
        <taxon>Chordata</taxon>
        <taxon>Craniata</taxon>
        <taxon>Vertebrata</taxon>
        <taxon>Euteleostomi</taxon>
        <taxon>Mammalia</taxon>
        <taxon>Eutheria</taxon>
        <taxon>Laurasiatheria</taxon>
        <taxon>Artiodactyla</taxon>
        <taxon>Ruminantia</taxon>
        <taxon>Pecora</taxon>
        <taxon>Bovidae</taxon>
        <taxon>Bovinae</taxon>
        <taxon>Bos</taxon>
    </lineage>
</organism>
<dbReference type="GO" id="GO:0003676">
    <property type="term" value="F:nucleic acid binding"/>
    <property type="evidence" value="ECO:0007669"/>
    <property type="project" value="InterPro"/>
</dbReference>
<feature type="compositionally biased region" description="Basic and acidic residues" evidence="2">
    <location>
        <begin position="626"/>
        <end position="636"/>
    </location>
</feature>
<feature type="compositionally biased region" description="Basic and acidic residues" evidence="2">
    <location>
        <begin position="649"/>
        <end position="666"/>
    </location>
</feature>
<dbReference type="InterPro" id="IPR013087">
    <property type="entry name" value="Znf_C2H2_type"/>
</dbReference>
<reference evidence="4" key="1">
    <citation type="submission" date="2019-05" db="EMBL/GenBank/DDBJ databases">
        <authorList>
            <person name="Zhang S."/>
            <person name="Liu J."/>
        </authorList>
    </citation>
    <scope>NUCLEOTIDE SEQUENCE [LARGE SCALE GENOMIC DNA]</scope>
</reference>
<gene>
    <name evidence="4" type="primary">ZMAT1</name>
</gene>
<feature type="compositionally biased region" description="Basic residues" evidence="2">
    <location>
        <begin position="672"/>
        <end position="682"/>
    </location>
</feature>
<evidence type="ECO:0000259" key="3">
    <source>
        <dbReference type="PROSITE" id="PS50157"/>
    </source>
</evidence>
<dbReference type="PANTHER" id="PTHR46742">
    <property type="entry name" value="LYSINE-RICH COILED-COIL PROTEIN 1"/>
    <property type="match status" value="1"/>
</dbReference>